<comment type="caution">
    <text evidence="1">The sequence shown here is derived from an EMBL/GenBank/DDBJ whole genome shotgun (WGS) entry which is preliminary data.</text>
</comment>
<dbReference type="EMBL" id="PCVM01000044">
    <property type="protein sequence ID" value="PIQ73557.1"/>
    <property type="molecule type" value="Genomic_DNA"/>
</dbReference>
<accession>A0A2M6IUR2</accession>
<protein>
    <recommendedName>
        <fullName evidence="3">Peptidase S33 tripeptidyl aminopeptidase-like C-terminal domain-containing protein</fullName>
    </recommendedName>
</protein>
<dbReference type="Gene3D" id="3.40.50.1820">
    <property type="entry name" value="alpha/beta hydrolase"/>
    <property type="match status" value="1"/>
</dbReference>
<evidence type="ECO:0000313" key="2">
    <source>
        <dbReference type="Proteomes" id="UP000231056"/>
    </source>
</evidence>
<dbReference type="GO" id="GO:0016787">
    <property type="term" value="F:hydrolase activity"/>
    <property type="evidence" value="ECO:0007669"/>
    <property type="project" value="InterPro"/>
</dbReference>
<dbReference type="Proteomes" id="UP000231056">
    <property type="component" value="Unassembled WGS sequence"/>
</dbReference>
<sequence>MIKIQLLLQSSLIHSDNDPYYTAIAASDTSKRLNAKFILIKGGSHFGSNEKTKKIPQILELL</sequence>
<reference evidence="1 2" key="1">
    <citation type="submission" date="2017-09" db="EMBL/GenBank/DDBJ databases">
        <title>Depth-based differentiation of microbial function through sediment-hosted aquifers and enrichment of novel symbionts in the deep terrestrial subsurface.</title>
        <authorList>
            <person name="Probst A.J."/>
            <person name="Ladd B."/>
            <person name="Jarett J.K."/>
            <person name="Geller-Mcgrath D.E."/>
            <person name="Sieber C.M."/>
            <person name="Emerson J.B."/>
            <person name="Anantharaman K."/>
            <person name="Thomas B.C."/>
            <person name="Malmstrom R."/>
            <person name="Stieglmeier M."/>
            <person name="Klingl A."/>
            <person name="Woyke T."/>
            <person name="Ryan C.M."/>
            <person name="Banfield J.F."/>
        </authorList>
    </citation>
    <scope>NUCLEOTIDE SEQUENCE [LARGE SCALE GENOMIC DNA]</scope>
    <source>
        <strain evidence="1">CG11_big_fil_rev_8_21_14_0_20_36_8</strain>
    </source>
</reference>
<dbReference type="InterPro" id="IPR010662">
    <property type="entry name" value="RBBP9/YdeN"/>
</dbReference>
<dbReference type="SUPFAM" id="SSF53474">
    <property type="entry name" value="alpha/beta-Hydrolases"/>
    <property type="match status" value="1"/>
</dbReference>
<proteinExistence type="predicted"/>
<evidence type="ECO:0000313" key="1">
    <source>
        <dbReference type="EMBL" id="PIQ73557.1"/>
    </source>
</evidence>
<gene>
    <name evidence="1" type="ORF">COV58_01860</name>
</gene>
<dbReference type="InterPro" id="IPR029058">
    <property type="entry name" value="AB_hydrolase_fold"/>
</dbReference>
<evidence type="ECO:0008006" key="3">
    <source>
        <dbReference type="Google" id="ProtNLM"/>
    </source>
</evidence>
<organism evidence="1 2">
    <name type="scientific">Candidatus Roizmanbacteria bacterium CG11_big_fil_rev_8_21_14_0_20_36_8</name>
    <dbReference type="NCBI Taxonomy" id="1974856"/>
    <lineage>
        <taxon>Bacteria</taxon>
        <taxon>Candidatus Roizmaniibacteriota</taxon>
    </lineage>
</organism>
<name>A0A2M6IUR2_9BACT</name>
<dbReference type="AlphaFoldDB" id="A0A2M6IUR2"/>
<dbReference type="Pfam" id="PF06821">
    <property type="entry name" value="Ser_hydrolase"/>
    <property type="match status" value="1"/>
</dbReference>